<protein>
    <submittedName>
        <fullName evidence="2">Uncharacterized protein</fullName>
    </submittedName>
</protein>
<organism evidence="2 3">
    <name type="scientific">Peltaster fructicola</name>
    <dbReference type="NCBI Taxonomy" id="286661"/>
    <lineage>
        <taxon>Eukaryota</taxon>
        <taxon>Fungi</taxon>
        <taxon>Dikarya</taxon>
        <taxon>Ascomycota</taxon>
        <taxon>Pezizomycotina</taxon>
        <taxon>Dothideomycetes</taxon>
        <taxon>Dothideomycetes incertae sedis</taxon>
        <taxon>Peltaster</taxon>
    </lineage>
</organism>
<name>A0A6H0Y3Z9_9PEZI</name>
<evidence type="ECO:0000256" key="1">
    <source>
        <dbReference type="SAM" id="MobiDB-lite"/>
    </source>
</evidence>
<dbReference type="InterPro" id="IPR021109">
    <property type="entry name" value="Peptidase_aspartic_dom_sf"/>
</dbReference>
<proteinExistence type="predicted"/>
<dbReference type="EMBL" id="CP051143">
    <property type="protein sequence ID" value="QIX01747.1"/>
    <property type="molecule type" value="Genomic_DNA"/>
</dbReference>
<dbReference type="OrthoDB" id="771136at2759"/>
<gene>
    <name evidence="2" type="ORF">AMS68_007264</name>
</gene>
<evidence type="ECO:0000313" key="3">
    <source>
        <dbReference type="Proteomes" id="UP000503462"/>
    </source>
</evidence>
<dbReference type="AlphaFoldDB" id="A0A6H0Y3Z9"/>
<reference evidence="2 3" key="1">
    <citation type="journal article" date="2016" name="Sci. Rep.">
        <title>Peltaster fructicola genome reveals evolution from an invasive phytopathogen to an ectophytic parasite.</title>
        <authorList>
            <person name="Xu C."/>
            <person name="Chen H."/>
            <person name="Gleason M.L."/>
            <person name="Xu J.R."/>
            <person name="Liu H."/>
            <person name="Zhang R."/>
            <person name="Sun G."/>
        </authorList>
    </citation>
    <scope>NUCLEOTIDE SEQUENCE [LARGE SCALE GENOMIC DNA]</scope>
    <source>
        <strain evidence="2 3">LNHT1506</strain>
    </source>
</reference>
<sequence length="184" mass="18861">MHKFGYRAIRLPTFQAATTSIIREDTSLRSAYIVYNLDKNQVALAQADYSPAQSNVEKISNSIPGASLSSTVSVTGNIPAPTNYPLPTFITGTYTQTLGASAAISGGASTGSGSAAPTGASRTNTATVSSSPAQETSNADPGSVLSSSISNMIVLTWSVISIVSSAGMVVLKSNRPLVVTISVQ</sequence>
<keyword evidence="3" id="KW-1185">Reference proteome</keyword>
<dbReference type="Proteomes" id="UP000503462">
    <property type="component" value="Chromosome 5"/>
</dbReference>
<feature type="compositionally biased region" description="Polar residues" evidence="1">
    <location>
        <begin position="122"/>
        <end position="142"/>
    </location>
</feature>
<accession>A0A6H0Y3Z9</accession>
<evidence type="ECO:0000313" key="2">
    <source>
        <dbReference type="EMBL" id="QIX01747.1"/>
    </source>
</evidence>
<feature type="region of interest" description="Disordered" evidence="1">
    <location>
        <begin position="111"/>
        <end position="142"/>
    </location>
</feature>
<feature type="compositionally biased region" description="Low complexity" evidence="1">
    <location>
        <begin position="111"/>
        <end position="121"/>
    </location>
</feature>
<dbReference type="SUPFAM" id="SSF50630">
    <property type="entry name" value="Acid proteases"/>
    <property type="match status" value="1"/>
</dbReference>